<feature type="compositionally biased region" description="Polar residues" evidence="2">
    <location>
        <begin position="23"/>
        <end position="32"/>
    </location>
</feature>
<feature type="coiled-coil region" evidence="1">
    <location>
        <begin position="164"/>
        <end position="276"/>
    </location>
</feature>
<protein>
    <submittedName>
        <fullName evidence="3">NYN domain-containing protein</fullName>
    </submittedName>
</protein>
<dbReference type="Pfam" id="PF05991">
    <property type="entry name" value="NYN_YacP"/>
    <property type="match status" value="1"/>
</dbReference>
<reference evidence="3" key="1">
    <citation type="submission" date="2021-04" db="EMBL/GenBank/DDBJ databases">
        <title>Genome based classification of Actinospica acidithermotolerans sp. nov., an actinobacterium isolated from an Indonesian hot spring.</title>
        <authorList>
            <person name="Kusuma A.B."/>
            <person name="Putra K.E."/>
            <person name="Nafisah S."/>
            <person name="Loh J."/>
            <person name="Nouioui I."/>
            <person name="Goodfellow M."/>
        </authorList>
    </citation>
    <scope>NUCLEOTIDE SEQUENCE</scope>
    <source>
        <strain evidence="3">DSM 45618</strain>
    </source>
</reference>
<dbReference type="RefSeq" id="WP_211467156.1">
    <property type="nucleotide sequence ID" value="NZ_JAGSXH010000027.1"/>
</dbReference>
<feature type="region of interest" description="Disordered" evidence="2">
    <location>
        <begin position="302"/>
        <end position="330"/>
    </location>
</feature>
<feature type="compositionally biased region" description="Acidic residues" evidence="2">
    <location>
        <begin position="1"/>
        <end position="12"/>
    </location>
</feature>
<sequence length="470" mass="50364">MRGAEVDGEEREAQDPGCAEPSSPDSSDQRLQAASERLAAPLSEAVRQRVVSLAAETAGVLPPSQLPTALRPFARFTPAKRAKLAATPLAAAVETDAVFRERIADRVREAFPEVVAAFHAGVLPAAADPRDVAALAYLVRPAGWPDVVQEAERAARDAERAIADEHLGDEVARLKAEIDALRDAAKADVERLKADVAAERREGDSVRRRNRQLEADMRRAQAEARQAHAESEAARAEAAAAVSQADSELRRVRGRLADAEAALEAARRSVRENRSAGEVRLRLLLETISEAATGLRRELALSPTEQRPADSVDALRPAAPGTGDIQGKARAHDDPAMLDQLLALPRAHMIIDGYNVTKTAYPTLSLHEQRVRLLRGLGSIAARTGAEITCVFDGAELGGPVPVPQHKGVRVLFSHPGEIADELIRRLVAAEPQGRPLIVVSSDREVADGVRRSGARPVPSAMLVRALARG</sequence>
<dbReference type="PANTHER" id="PTHR34547">
    <property type="entry name" value="YACP-LIKE NYN DOMAIN PROTEIN"/>
    <property type="match status" value="1"/>
</dbReference>
<feature type="region of interest" description="Disordered" evidence="2">
    <location>
        <begin position="1"/>
        <end position="34"/>
    </location>
</feature>
<evidence type="ECO:0000313" key="4">
    <source>
        <dbReference type="Proteomes" id="UP000677913"/>
    </source>
</evidence>
<evidence type="ECO:0000256" key="1">
    <source>
        <dbReference type="SAM" id="Coils"/>
    </source>
</evidence>
<evidence type="ECO:0000313" key="3">
    <source>
        <dbReference type="EMBL" id="MBS2963441.1"/>
    </source>
</evidence>
<dbReference type="Proteomes" id="UP000677913">
    <property type="component" value="Unassembled WGS sequence"/>
</dbReference>
<keyword evidence="4" id="KW-1185">Reference proteome</keyword>
<keyword evidence="1" id="KW-0175">Coiled coil</keyword>
<dbReference type="InterPro" id="IPR010298">
    <property type="entry name" value="YacP-like"/>
</dbReference>
<dbReference type="EMBL" id="JAGSXH010000027">
    <property type="protein sequence ID" value="MBS2963441.1"/>
    <property type="molecule type" value="Genomic_DNA"/>
</dbReference>
<dbReference type="AlphaFoldDB" id="A0A8J8BCT5"/>
<name>A0A8J8BCT5_9ACTN</name>
<gene>
    <name evidence="3" type="ORF">KGA66_10315</name>
</gene>
<dbReference type="PANTHER" id="PTHR34547:SF1">
    <property type="entry name" value="YACP-LIKE NYN DOMAIN PROTEIN"/>
    <property type="match status" value="1"/>
</dbReference>
<proteinExistence type="predicted"/>
<evidence type="ECO:0000256" key="2">
    <source>
        <dbReference type="SAM" id="MobiDB-lite"/>
    </source>
</evidence>
<accession>A0A8J8BCT5</accession>
<organism evidence="3 4">
    <name type="scientific">Actinocrinis puniceicyclus</name>
    <dbReference type="NCBI Taxonomy" id="977794"/>
    <lineage>
        <taxon>Bacteria</taxon>
        <taxon>Bacillati</taxon>
        <taxon>Actinomycetota</taxon>
        <taxon>Actinomycetes</taxon>
        <taxon>Catenulisporales</taxon>
        <taxon>Actinospicaceae</taxon>
        <taxon>Actinocrinis</taxon>
    </lineage>
</organism>
<comment type="caution">
    <text evidence="3">The sequence shown here is derived from an EMBL/GenBank/DDBJ whole genome shotgun (WGS) entry which is preliminary data.</text>
</comment>